<dbReference type="InterPro" id="IPR002213">
    <property type="entry name" value="UDP_glucos_trans"/>
</dbReference>
<accession>A0ABT4N0T7</accession>
<dbReference type="Pfam" id="PF06722">
    <property type="entry name" value="EryCIII-like_C"/>
    <property type="match status" value="1"/>
</dbReference>
<evidence type="ECO:0000259" key="2">
    <source>
        <dbReference type="Pfam" id="PF06722"/>
    </source>
</evidence>
<dbReference type="InterPro" id="IPR004276">
    <property type="entry name" value="GlycoTrans_28_N"/>
</dbReference>
<organism evidence="3 4">
    <name type="scientific">Gordonia rubripertincta</name>
    <name type="common">Rhodococcus corallinus</name>
    <dbReference type="NCBI Taxonomy" id="36822"/>
    <lineage>
        <taxon>Bacteria</taxon>
        <taxon>Bacillati</taxon>
        <taxon>Actinomycetota</taxon>
        <taxon>Actinomycetes</taxon>
        <taxon>Mycobacteriales</taxon>
        <taxon>Gordoniaceae</taxon>
        <taxon>Gordonia</taxon>
    </lineage>
</organism>
<evidence type="ECO:0000259" key="1">
    <source>
        <dbReference type="Pfam" id="PF03033"/>
    </source>
</evidence>
<dbReference type="SUPFAM" id="SSF53756">
    <property type="entry name" value="UDP-Glycosyltransferase/glycogen phosphorylase"/>
    <property type="match status" value="1"/>
</dbReference>
<evidence type="ECO:0000313" key="3">
    <source>
        <dbReference type="EMBL" id="MCZ4552878.1"/>
    </source>
</evidence>
<dbReference type="InterPro" id="IPR010610">
    <property type="entry name" value="EryCIII-like_C"/>
</dbReference>
<dbReference type="PANTHER" id="PTHR48050:SF13">
    <property type="entry name" value="STEROL 3-BETA-GLUCOSYLTRANSFERASE UGT80A2"/>
    <property type="match status" value="1"/>
</dbReference>
<gene>
    <name evidence="3" type="ORF">O4213_23010</name>
</gene>
<dbReference type="CDD" id="cd03784">
    <property type="entry name" value="GT1_Gtf-like"/>
    <property type="match status" value="1"/>
</dbReference>
<dbReference type="Proteomes" id="UP001067235">
    <property type="component" value="Unassembled WGS sequence"/>
</dbReference>
<comment type="caution">
    <text evidence="3">The sequence shown here is derived from an EMBL/GenBank/DDBJ whole genome shotgun (WGS) entry which is preliminary data.</text>
</comment>
<sequence>MRFVLAFNGTRGDIQPAVVLGTELLRRGHEVVFGAPPNLVEFAAGAGLDARPFGYDTRAHINSAVIREGVRTGGPLKRLRALAAIRDHGWSQMVDEMFELAVGADAIVTGFTTAQIGFAFAQRDDVPFSVLHHAPVTENPFVSPFPGAPLTLPARVNAVSWTAVTAAFWLLTRGRENRLRHLLGLERASKPLPTRMHAYGATEVQAYDPVFCPGLTQVWGERRPLVGFLDLPAGLRRRIGSDATDPDTETWIESGDPPIYFGFGSMPVPDSEALLTAIDEVCQTLGQRALVCAGWNDFGQRSTACMRVVEAVDHGRVFARCRAVVHHGGAGTMSAALRAGKPALVCWLGSDQPFWGRQLERLGVGASIPLRVLGVDVLKENLELILGGAYTERAAAVAASLVPAEQAAADAVDLIENAARQGRSIRLSA</sequence>
<dbReference type="EC" id="2.4.-.-" evidence="3"/>
<name>A0ABT4N0T7_GORRU</name>
<proteinExistence type="predicted"/>
<keyword evidence="3" id="KW-0328">Glycosyltransferase</keyword>
<keyword evidence="4" id="KW-1185">Reference proteome</keyword>
<reference evidence="3" key="1">
    <citation type="submission" date="2022-12" db="EMBL/GenBank/DDBJ databases">
        <authorList>
            <person name="Krivoruchko A.V."/>
            <person name="Elkin A."/>
        </authorList>
    </citation>
    <scope>NUCLEOTIDE SEQUENCE</scope>
    <source>
        <strain evidence="3">IEGM 1388</strain>
    </source>
</reference>
<feature type="domain" description="Erythromycin biosynthesis protein CIII-like C-terminal" evidence="2">
    <location>
        <begin position="306"/>
        <end position="401"/>
    </location>
</feature>
<dbReference type="GO" id="GO:0016757">
    <property type="term" value="F:glycosyltransferase activity"/>
    <property type="evidence" value="ECO:0007669"/>
    <property type="project" value="UniProtKB-KW"/>
</dbReference>
<protein>
    <submittedName>
        <fullName evidence="3">Glycosyltransferase</fullName>
        <ecNumber evidence="3">2.4.-.-</ecNumber>
    </submittedName>
</protein>
<dbReference type="EMBL" id="JAPWIE010000007">
    <property type="protein sequence ID" value="MCZ4552878.1"/>
    <property type="molecule type" value="Genomic_DNA"/>
</dbReference>
<evidence type="ECO:0000313" key="4">
    <source>
        <dbReference type="Proteomes" id="UP001067235"/>
    </source>
</evidence>
<feature type="domain" description="Glycosyltransferase family 28 N-terminal" evidence="1">
    <location>
        <begin position="3"/>
        <end position="56"/>
    </location>
</feature>
<dbReference type="Pfam" id="PF03033">
    <property type="entry name" value="Glyco_transf_28"/>
    <property type="match status" value="1"/>
</dbReference>
<dbReference type="InterPro" id="IPR050426">
    <property type="entry name" value="Glycosyltransferase_28"/>
</dbReference>
<dbReference type="PANTHER" id="PTHR48050">
    <property type="entry name" value="STEROL 3-BETA-GLUCOSYLTRANSFERASE"/>
    <property type="match status" value="1"/>
</dbReference>
<dbReference type="Gene3D" id="3.40.50.2000">
    <property type="entry name" value="Glycogen Phosphorylase B"/>
    <property type="match status" value="2"/>
</dbReference>
<keyword evidence="3" id="KW-0808">Transferase</keyword>
<dbReference type="RefSeq" id="WP_301573496.1">
    <property type="nucleotide sequence ID" value="NZ_JAPWIE010000007.1"/>
</dbReference>